<name>A0AAD4HQM9_9AGAM</name>
<dbReference type="AlphaFoldDB" id="A0AAD4HQM9"/>
<keyword evidence="2" id="KW-1185">Reference proteome</keyword>
<accession>A0AAD4HQM9</accession>
<dbReference type="GeneID" id="64660629"/>
<dbReference type="EMBL" id="JABBWK010000008">
    <property type="protein sequence ID" value="KAG1905006.1"/>
    <property type="molecule type" value="Genomic_DNA"/>
</dbReference>
<sequence length="426" mass="46878">MTFKKVRFLTPEEPYLGDIASTCSTYSSDASEDGPVALGRASDKGLIDWLGSYVPLELWTPPALSRKPRMKGVVGLENYPKFKKYDLTKEFLTDHEKLNDLFAQRDQVYDLCFNGHFDEIGSMLADMYAMECRQTSGNVARTPQVTLPGGECSTYAETAPGTRYGDSYDCGWDDPSSAESAEDPYDCGWDRHMDDQGIPQSCGSAEDAYDCGWDHLMDDQAILQSSESAEDAYDCGWDHPMGDQAILQSGEPAADAYDCGWDHPMDDQAILQSGEPAADPYDCGWDNHMNATEASSNVTEEYVGIVASEDGGSAGDDPYDCGWAAPEVSRQTATGSNAVNAFASSGEQAEHWPRLLEDNETNVFKHAEHSMRSAIRILHDIWPNNIHHNANSIATTAKHVLDPMLIPTVTHSNRSVMRSPKRGVVR</sequence>
<evidence type="ECO:0000313" key="1">
    <source>
        <dbReference type="EMBL" id="KAG1905006.1"/>
    </source>
</evidence>
<gene>
    <name evidence="1" type="ORF">F5891DRAFT_1183669</name>
</gene>
<comment type="caution">
    <text evidence="1">The sequence shown here is derived from an EMBL/GenBank/DDBJ whole genome shotgun (WGS) entry which is preliminary data.</text>
</comment>
<evidence type="ECO:0000313" key="2">
    <source>
        <dbReference type="Proteomes" id="UP001195769"/>
    </source>
</evidence>
<reference evidence="1" key="1">
    <citation type="journal article" date="2020" name="New Phytol.">
        <title>Comparative genomics reveals dynamic genome evolution in host specialist ectomycorrhizal fungi.</title>
        <authorList>
            <person name="Lofgren L.A."/>
            <person name="Nguyen N.H."/>
            <person name="Vilgalys R."/>
            <person name="Ruytinx J."/>
            <person name="Liao H.L."/>
            <person name="Branco S."/>
            <person name="Kuo A."/>
            <person name="LaButti K."/>
            <person name="Lipzen A."/>
            <person name="Andreopoulos W."/>
            <person name="Pangilinan J."/>
            <person name="Riley R."/>
            <person name="Hundley H."/>
            <person name="Na H."/>
            <person name="Barry K."/>
            <person name="Grigoriev I.V."/>
            <person name="Stajich J.E."/>
            <person name="Kennedy P.G."/>
        </authorList>
    </citation>
    <scope>NUCLEOTIDE SEQUENCE</scope>
    <source>
        <strain evidence="1">FC203</strain>
    </source>
</reference>
<protein>
    <submittedName>
        <fullName evidence="1">Uncharacterized protein</fullName>
    </submittedName>
</protein>
<proteinExistence type="predicted"/>
<organism evidence="1 2">
    <name type="scientific">Suillus fuscotomentosus</name>
    <dbReference type="NCBI Taxonomy" id="1912939"/>
    <lineage>
        <taxon>Eukaryota</taxon>
        <taxon>Fungi</taxon>
        <taxon>Dikarya</taxon>
        <taxon>Basidiomycota</taxon>
        <taxon>Agaricomycotina</taxon>
        <taxon>Agaricomycetes</taxon>
        <taxon>Agaricomycetidae</taxon>
        <taxon>Boletales</taxon>
        <taxon>Suillineae</taxon>
        <taxon>Suillaceae</taxon>
        <taxon>Suillus</taxon>
    </lineage>
</organism>
<dbReference type="RefSeq" id="XP_041230581.1">
    <property type="nucleotide sequence ID" value="XM_041366331.1"/>
</dbReference>
<dbReference type="Proteomes" id="UP001195769">
    <property type="component" value="Unassembled WGS sequence"/>
</dbReference>